<feature type="compositionally biased region" description="Polar residues" evidence="1">
    <location>
        <begin position="92"/>
        <end position="102"/>
    </location>
</feature>
<dbReference type="AlphaFoldDB" id="A0A2D4I2R8"/>
<keyword evidence="2" id="KW-1133">Transmembrane helix</keyword>
<sequence>MLLKKMLSCCHLFVNLQMVPKKFLYFFSLGLSVHIGSKYIYFLPVEFNSKDGTVSPKLTSGSSIITSQIIRIERDFGGHLVQSPAQAGDPTSFLTDSSPISS</sequence>
<reference evidence="3" key="2">
    <citation type="submission" date="2017-11" db="EMBL/GenBank/DDBJ databases">
        <title>Coralsnake Venomics: Analyses of Venom Gland Transcriptomes and Proteomes of Six Brazilian Taxa.</title>
        <authorList>
            <person name="Aird S.D."/>
            <person name="Jorge da Silva N."/>
            <person name="Qiu L."/>
            <person name="Villar-Briones A."/>
            <person name="Aparecida-Saddi V."/>
            <person name="Campos-Telles M.P."/>
            <person name="Grau M."/>
            <person name="Mikheyev A.S."/>
        </authorList>
    </citation>
    <scope>NUCLEOTIDE SEQUENCE</scope>
    <source>
        <tissue evidence="3">Venom_gland</tissue>
    </source>
</reference>
<evidence type="ECO:0000256" key="2">
    <source>
        <dbReference type="SAM" id="Phobius"/>
    </source>
</evidence>
<evidence type="ECO:0000256" key="1">
    <source>
        <dbReference type="SAM" id="MobiDB-lite"/>
    </source>
</evidence>
<keyword evidence="2" id="KW-0812">Transmembrane</keyword>
<proteinExistence type="predicted"/>
<protein>
    <submittedName>
        <fullName evidence="3">Uncharacterized protein</fullName>
    </submittedName>
</protein>
<organism evidence="3">
    <name type="scientific">Micrurus lemniscatus lemniscatus</name>
    <dbReference type="NCBI Taxonomy" id="129467"/>
    <lineage>
        <taxon>Eukaryota</taxon>
        <taxon>Metazoa</taxon>
        <taxon>Chordata</taxon>
        <taxon>Craniata</taxon>
        <taxon>Vertebrata</taxon>
        <taxon>Euteleostomi</taxon>
        <taxon>Lepidosauria</taxon>
        <taxon>Squamata</taxon>
        <taxon>Bifurcata</taxon>
        <taxon>Unidentata</taxon>
        <taxon>Episquamata</taxon>
        <taxon>Toxicofera</taxon>
        <taxon>Serpentes</taxon>
        <taxon>Colubroidea</taxon>
        <taxon>Elapidae</taxon>
        <taxon>Elapinae</taxon>
        <taxon>Micrurus</taxon>
    </lineage>
</organism>
<evidence type="ECO:0000313" key="3">
    <source>
        <dbReference type="EMBL" id="LAA78472.1"/>
    </source>
</evidence>
<feature type="transmembrane region" description="Helical" evidence="2">
    <location>
        <begin position="23"/>
        <end position="41"/>
    </location>
</feature>
<keyword evidence="2" id="KW-0472">Membrane</keyword>
<accession>A0A2D4I2R8</accession>
<feature type="region of interest" description="Disordered" evidence="1">
    <location>
        <begin position="81"/>
        <end position="102"/>
    </location>
</feature>
<reference evidence="3" key="1">
    <citation type="submission" date="2017-07" db="EMBL/GenBank/DDBJ databases">
        <authorList>
            <person name="Mikheyev A."/>
            <person name="Grau M."/>
        </authorList>
    </citation>
    <scope>NUCLEOTIDE SEQUENCE</scope>
    <source>
        <tissue evidence="3">Venom_gland</tissue>
    </source>
</reference>
<name>A0A2D4I2R8_MICLE</name>
<dbReference type="EMBL" id="IACK01072819">
    <property type="protein sequence ID" value="LAA78472.1"/>
    <property type="molecule type" value="Transcribed_RNA"/>
</dbReference>